<proteinExistence type="predicted"/>
<evidence type="ECO:0000313" key="2">
    <source>
        <dbReference type="WBParaSite" id="JU765_v2.g14840.t1"/>
    </source>
</evidence>
<evidence type="ECO:0000313" key="1">
    <source>
        <dbReference type="Proteomes" id="UP000887576"/>
    </source>
</evidence>
<protein>
    <submittedName>
        <fullName evidence="2">G-protein coupled receptors family 1 profile domain-containing protein</fullName>
    </submittedName>
</protein>
<name>A0AC34QC73_9BILA</name>
<dbReference type="WBParaSite" id="JU765_v2.g14840.t1">
    <property type="protein sequence ID" value="JU765_v2.g14840.t1"/>
    <property type="gene ID" value="JU765_v2.g14840"/>
</dbReference>
<reference evidence="2" key="1">
    <citation type="submission" date="2022-11" db="UniProtKB">
        <authorList>
            <consortium name="WormBaseParasite"/>
        </authorList>
    </citation>
    <scope>IDENTIFICATION</scope>
</reference>
<sequence length="320" mass="36103">MNSNDIDRILAVNIFRIVIGIFTFIGNGFLMYLFYKFPRLRNSQANIMLFFLSFFDLTIGVGTVYRGVYAIYSTSMDMLLFDRMTCLNVNGFQSFGISAMKPMIIAISIDRCLAVFKPVRYAKNDSKTFPYTAAVISVVYSIVNLALSRIGLDSAPINVCSAGATTTPWNSMSSQIQSYIFFVLLILFYFLALTMTIIRLKAAPGTSNERRQSKAQIKIFLTVSWVLFTCFLAYGVPTILNWAGKVFDLGPDISSYSAIYSGFASGIMAAINVYLYLFKHNEIHRCFMLWLSDNIPKSSKMFRISKTTNFSHTRISAIVF</sequence>
<dbReference type="Proteomes" id="UP000887576">
    <property type="component" value="Unplaced"/>
</dbReference>
<organism evidence="1 2">
    <name type="scientific">Panagrolaimus sp. JU765</name>
    <dbReference type="NCBI Taxonomy" id="591449"/>
    <lineage>
        <taxon>Eukaryota</taxon>
        <taxon>Metazoa</taxon>
        <taxon>Ecdysozoa</taxon>
        <taxon>Nematoda</taxon>
        <taxon>Chromadorea</taxon>
        <taxon>Rhabditida</taxon>
        <taxon>Tylenchina</taxon>
        <taxon>Panagrolaimomorpha</taxon>
        <taxon>Panagrolaimoidea</taxon>
        <taxon>Panagrolaimidae</taxon>
        <taxon>Panagrolaimus</taxon>
    </lineage>
</organism>
<accession>A0AC34QC73</accession>